<dbReference type="OrthoDB" id="3237043at2"/>
<evidence type="ECO:0000256" key="2">
    <source>
        <dbReference type="ARBA" id="ARBA00023002"/>
    </source>
</evidence>
<dbReference type="SUPFAM" id="SSF51735">
    <property type="entry name" value="NAD(P)-binding Rossmann-fold domains"/>
    <property type="match status" value="1"/>
</dbReference>
<organism evidence="3 4">
    <name type="scientific">Actinacidiphila alni</name>
    <dbReference type="NCBI Taxonomy" id="380248"/>
    <lineage>
        <taxon>Bacteria</taxon>
        <taxon>Bacillati</taxon>
        <taxon>Actinomycetota</taxon>
        <taxon>Actinomycetes</taxon>
        <taxon>Kitasatosporales</taxon>
        <taxon>Streptomycetaceae</taxon>
        <taxon>Actinacidiphila</taxon>
    </lineage>
</organism>
<evidence type="ECO:0000313" key="4">
    <source>
        <dbReference type="Proteomes" id="UP000199323"/>
    </source>
</evidence>
<evidence type="ECO:0000256" key="1">
    <source>
        <dbReference type="ARBA" id="ARBA00006484"/>
    </source>
</evidence>
<dbReference type="PANTHER" id="PTHR24320:SF148">
    <property type="entry name" value="NAD(P)-BINDING ROSSMANN-FOLD SUPERFAMILY PROTEIN"/>
    <property type="match status" value="1"/>
</dbReference>
<dbReference type="Gene3D" id="3.40.50.720">
    <property type="entry name" value="NAD(P)-binding Rossmann-like Domain"/>
    <property type="match status" value="1"/>
</dbReference>
<dbReference type="GO" id="GO:0016491">
    <property type="term" value="F:oxidoreductase activity"/>
    <property type="evidence" value="ECO:0007669"/>
    <property type="project" value="UniProtKB-KW"/>
</dbReference>
<protein>
    <submittedName>
        <fullName evidence="3">Short chain dehydrogenase</fullName>
    </submittedName>
</protein>
<dbReference type="InterPro" id="IPR036291">
    <property type="entry name" value="NAD(P)-bd_dom_sf"/>
</dbReference>
<dbReference type="RefSeq" id="WP_093713078.1">
    <property type="nucleotide sequence ID" value="NZ_FONG01000005.1"/>
</dbReference>
<name>A0A1I2D1P3_9ACTN</name>
<dbReference type="AlphaFoldDB" id="A0A1I2D1P3"/>
<keyword evidence="4" id="KW-1185">Reference proteome</keyword>
<dbReference type="STRING" id="380248.SAMN05216251_10536"/>
<dbReference type="InterPro" id="IPR002347">
    <property type="entry name" value="SDR_fam"/>
</dbReference>
<proteinExistence type="inferred from homology"/>
<comment type="similarity">
    <text evidence="1">Belongs to the short-chain dehydrogenases/reductases (SDR) family.</text>
</comment>
<sequence>MSPTARTPRPGGTGTPAPAAYIVTGPTSGIGRRAALELAEHGTVVLVGRSADRLAEVREVIERRGGTAVAVVCDLAEPASVRRAAAEIVTLGLPIAGLLNNAGIAQVAPTTNSLGWDTTFATNHLGPFALTEALAPHLPDGAQVLFVCSGVEDPTRKPAVMAGFRGGRYVSAEASARGEWEPGGSKLPGGDAYATSKQCSLATVLAFSRELPRLRINGVEPGFNPGTGLGRDSNLALRLLGRFVLAPLAPFIKYWSTPGTAGRVIARILTDGGDRPTGTGVYYDEKGRPMRGSALVHEPEFDDRVVAETRALLAQVPA</sequence>
<keyword evidence="2" id="KW-0560">Oxidoreductase</keyword>
<dbReference type="PRINTS" id="PR00081">
    <property type="entry name" value="GDHRDH"/>
</dbReference>
<accession>A0A1I2D1P3</accession>
<dbReference type="Pfam" id="PF00106">
    <property type="entry name" value="adh_short"/>
    <property type="match status" value="1"/>
</dbReference>
<reference evidence="3 4" key="1">
    <citation type="submission" date="2016-10" db="EMBL/GenBank/DDBJ databases">
        <authorList>
            <person name="de Groot N.N."/>
        </authorList>
    </citation>
    <scope>NUCLEOTIDE SEQUENCE [LARGE SCALE GENOMIC DNA]</scope>
    <source>
        <strain evidence="3 4">CGMCC 4.3510</strain>
    </source>
</reference>
<dbReference type="PANTHER" id="PTHR24320">
    <property type="entry name" value="RETINOL DEHYDROGENASE"/>
    <property type="match status" value="1"/>
</dbReference>
<gene>
    <name evidence="3" type="ORF">SAMN05216251_10536</name>
</gene>
<dbReference type="EMBL" id="FONG01000005">
    <property type="protein sequence ID" value="SFE74424.1"/>
    <property type="molecule type" value="Genomic_DNA"/>
</dbReference>
<dbReference type="Proteomes" id="UP000199323">
    <property type="component" value="Unassembled WGS sequence"/>
</dbReference>
<evidence type="ECO:0000313" key="3">
    <source>
        <dbReference type="EMBL" id="SFE74424.1"/>
    </source>
</evidence>